<dbReference type="Proteomes" id="UP000001542">
    <property type="component" value="Unassembled WGS sequence"/>
</dbReference>
<dbReference type="InParanoid" id="A2EA37"/>
<dbReference type="VEuPathDB" id="TrichDB:TVAGG3_0980900"/>
<dbReference type="PROSITE" id="PS50297">
    <property type="entry name" value="ANK_REP_REGION"/>
    <property type="match status" value="1"/>
</dbReference>
<dbReference type="KEGG" id="tva:4768417"/>
<dbReference type="PANTHER" id="PTHR24125:SF5">
    <property type="entry name" value="ANKYRIN REPEAT PROTEIN"/>
    <property type="match status" value="1"/>
</dbReference>
<dbReference type="InterPro" id="IPR036770">
    <property type="entry name" value="Ankyrin_rpt-contain_sf"/>
</dbReference>
<dbReference type="VEuPathDB" id="TrichDB:TVAG_483940"/>
<protein>
    <submittedName>
        <fullName evidence="2">Uncharacterized protein</fullName>
    </submittedName>
</protein>
<dbReference type="AlphaFoldDB" id="A2EA37"/>
<accession>A2EA37</accession>
<evidence type="ECO:0000256" key="1">
    <source>
        <dbReference type="PROSITE-ProRule" id="PRU00023"/>
    </source>
</evidence>
<feature type="repeat" description="ANK" evidence="1">
    <location>
        <begin position="207"/>
        <end position="239"/>
    </location>
</feature>
<dbReference type="Pfam" id="PF12796">
    <property type="entry name" value="Ank_2"/>
    <property type="match status" value="1"/>
</dbReference>
<dbReference type="SUPFAM" id="SSF48403">
    <property type="entry name" value="Ankyrin repeat"/>
    <property type="match status" value="1"/>
</dbReference>
<proteinExistence type="predicted"/>
<dbReference type="Gene3D" id="1.25.40.20">
    <property type="entry name" value="Ankyrin repeat-containing domain"/>
    <property type="match status" value="1"/>
</dbReference>
<organism evidence="2 3">
    <name type="scientific">Trichomonas vaginalis (strain ATCC PRA-98 / G3)</name>
    <dbReference type="NCBI Taxonomy" id="412133"/>
    <lineage>
        <taxon>Eukaryota</taxon>
        <taxon>Metamonada</taxon>
        <taxon>Parabasalia</taxon>
        <taxon>Trichomonadida</taxon>
        <taxon>Trichomonadidae</taxon>
        <taxon>Trichomonas</taxon>
    </lineage>
</organism>
<evidence type="ECO:0000313" key="2">
    <source>
        <dbReference type="EMBL" id="EAY10483.1"/>
    </source>
</evidence>
<reference evidence="2" key="2">
    <citation type="journal article" date="2007" name="Science">
        <title>Draft genome sequence of the sexually transmitted pathogen Trichomonas vaginalis.</title>
        <authorList>
            <person name="Carlton J.M."/>
            <person name="Hirt R.P."/>
            <person name="Silva J.C."/>
            <person name="Delcher A.L."/>
            <person name="Schatz M."/>
            <person name="Zhao Q."/>
            <person name="Wortman J.R."/>
            <person name="Bidwell S.L."/>
            <person name="Alsmark U.C.M."/>
            <person name="Besteiro S."/>
            <person name="Sicheritz-Ponten T."/>
            <person name="Noel C.J."/>
            <person name="Dacks J.B."/>
            <person name="Foster P.G."/>
            <person name="Simillion C."/>
            <person name="Van de Peer Y."/>
            <person name="Miranda-Saavedra D."/>
            <person name="Barton G.J."/>
            <person name="Westrop G.D."/>
            <person name="Mueller S."/>
            <person name="Dessi D."/>
            <person name="Fiori P.L."/>
            <person name="Ren Q."/>
            <person name="Paulsen I."/>
            <person name="Zhang H."/>
            <person name="Bastida-Corcuera F.D."/>
            <person name="Simoes-Barbosa A."/>
            <person name="Brown M.T."/>
            <person name="Hayes R.D."/>
            <person name="Mukherjee M."/>
            <person name="Okumura C.Y."/>
            <person name="Schneider R."/>
            <person name="Smith A.J."/>
            <person name="Vanacova S."/>
            <person name="Villalvazo M."/>
            <person name="Haas B.J."/>
            <person name="Pertea M."/>
            <person name="Feldblyum T.V."/>
            <person name="Utterback T.R."/>
            <person name="Shu C.L."/>
            <person name="Osoegawa K."/>
            <person name="de Jong P.J."/>
            <person name="Hrdy I."/>
            <person name="Horvathova L."/>
            <person name="Zubacova Z."/>
            <person name="Dolezal P."/>
            <person name="Malik S.B."/>
            <person name="Logsdon J.M. Jr."/>
            <person name="Henze K."/>
            <person name="Gupta A."/>
            <person name="Wang C.C."/>
            <person name="Dunne R.L."/>
            <person name="Upcroft J.A."/>
            <person name="Upcroft P."/>
            <person name="White O."/>
            <person name="Salzberg S.L."/>
            <person name="Tang P."/>
            <person name="Chiu C.-H."/>
            <person name="Lee Y.-S."/>
            <person name="Embley T.M."/>
            <person name="Coombs G.H."/>
            <person name="Mottram J.C."/>
            <person name="Tachezy J."/>
            <person name="Fraser-Liggett C.M."/>
            <person name="Johnson P.J."/>
        </authorList>
    </citation>
    <scope>NUCLEOTIDE SEQUENCE [LARGE SCALE GENOMIC DNA]</scope>
    <source>
        <strain evidence="2">G3</strain>
    </source>
</reference>
<keyword evidence="3" id="KW-1185">Reference proteome</keyword>
<dbReference type="RefSeq" id="XP_001322706.1">
    <property type="nucleotide sequence ID" value="XM_001322671.1"/>
</dbReference>
<keyword evidence="1" id="KW-0040">ANK repeat</keyword>
<sequence>MFRTAGVSINIDCLKRNWSRFTIKEKYGYFESAISNHDDNAIKFIIQNYESDFIWNNSKNKNEDLVLAHTCFILEHVLIGRDEFINYLEKCEYKFDKFLYRFKDCFFFKTLDDVDSIDFARNKVEVLSSEENMRGTPLIEVLLQYYDLNDSTDALLKKVMGKDIHGMLDRNFSDSAKYLFDFMNKRVYKSNMKLEYDPQVDFQFGHEKKTALMIAVEHNDLVIASKLIDRGANPNIKDANGNTALIISCDKVFDQLTDFLINHNSDLTIKNNEGKTALDFALESRMHGVIDLVLNKMIKDGMITDPYLIELGQVSASYHLFFHAIWKNEPYFLRYIIKKEYKNIIFDHESILKDKYKFSYASIIFIIIILKYLFEDPRTFTILE</sequence>
<dbReference type="InterPro" id="IPR002110">
    <property type="entry name" value="Ankyrin_rpt"/>
</dbReference>
<reference evidence="2" key="1">
    <citation type="submission" date="2006-10" db="EMBL/GenBank/DDBJ databases">
        <authorList>
            <person name="Amadeo P."/>
            <person name="Zhao Q."/>
            <person name="Wortman J."/>
            <person name="Fraser-Liggett C."/>
            <person name="Carlton J."/>
        </authorList>
    </citation>
    <scope>NUCLEOTIDE SEQUENCE</scope>
    <source>
        <strain evidence="2">G3</strain>
    </source>
</reference>
<dbReference type="PROSITE" id="PS50088">
    <property type="entry name" value="ANK_REPEAT"/>
    <property type="match status" value="1"/>
</dbReference>
<dbReference type="PANTHER" id="PTHR24125">
    <property type="entry name" value="ANKYRIN REPEAT AND DEATH DOMAIN-CONTAINING PROTEIN"/>
    <property type="match status" value="1"/>
</dbReference>
<gene>
    <name evidence="2" type="ORF">TVAG_483940</name>
</gene>
<dbReference type="InterPro" id="IPR052457">
    <property type="entry name" value="Ankyrin-DD_containing_protein"/>
</dbReference>
<dbReference type="SMR" id="A2EA37"/>
<dbReference type="SMART" id="SM00248">
    <property type="entry name" value="ANK"/>
    <property type="match status" value="3"/>
</dbReference>
<dbReference type="STRING" id="5722.A2EA37"/>
<name>A2EA37_TRIV3</name>
<dbReference type="EMBL" id="DS113337">
    <property type="protein sequence ID" value="EAY10483.1"/>
    <property type="molecule type" value="Genomic_DNA"/>
</dbReference>
<evidence type="ECO:0000313" key="3">
    <source>
        <dbReference type="Proteomes" id="UP000001542"/>
    </source>
</evidence>